<keyword evidence="1" id="KW-0732">Signal</keyword>
<feature type="chain" id="PRO_5012232753" evidence="1">
    <location>
        <begin position="23"/>
        <end position="46"/>
    </location>
</feature>
<reference evidence="3" key="1">
    <citation type="submission" date="2013-09" db="EMBL/GenBank/DDBJ databases">
        <title>Corchorus olitorius genome sequencing.</title>
        <authorList>
            <person name="Alam M."/>
            <person name="Haque M.S."/>
            <person name="Islam M.S."/>
            <person name="Emdad E.M."/>
            <person name="Islam M.M."/>
            <person name="Ahmed B."/>
            <person name="Halim A."/>
            <person name="Hossen Q.M.M."/>
            <person name="Hossain M.Z."/>
            <person name="Ahmed R."/>
            <person name="Khan M.M."/>
            <person name="Islam R."/>
            <person name="Rashid M.M."/>
            <person name="Khan S.A."/>
            <person name="Rahman M.S."/>
            <person name="Alam M."/>
            <person name="Yahiya A.S."/>
            <person name="Khan M.S."/>
            <person name="Azam M.S."/>
            <person name="Haque T."/>
            <person name="Lashkar M.Z.H."/>
            <person name="Akhand A.I."/>
            <person name="Morshed G."/>
            <person name="Roy S."/>
            <person name="Uddin K.S."/>
            <person name="Rabeya T."/>
            <person name="Hossain A.S."/>
            <person name="Chowdhury A."/>
            <person name="Snigdha A.R."/>
            <person name="Mortoza M.S."/>
            <person name="Matin S.A."/>
            <person name="Hoque S.M.E."/>
            <person name="Islam M.K."/>
            <person name="Roy D.K."/>
            <person name="Haider R."/>
            <person name="Moosa M.M."/>
            <person name="Elias S.M."/>
            <person name="Hasan A.M."/>
            <person name="Jahan S."/>
            <person name="Shafiuddin M."/>
            <person name="Mahmood N."/>
            <person name="Shommy N.S."/>
        </authorList>
    </citation>
    <scope>NUCLEOTIDE SEQUENCE [LARGE SCALE GENOMIC DNA]</scope>
    <source>
        <strain evidence="3">cv. O-4</strain>
    </source>
</reference>
<protein>
    <submittedName>
        <fullName evidence="2">Uncharacterized protein</fullName>
    </submittedName>
</protein>
<keyword evidence="3" id="KW-1185">Reference proteome</keyword>
<organism evidence="2 3">
    <name type="scientific">Corchorus olitorius</name>
    <dbReference type="NCBI Taxonomy" id="93759"/>
    <lineage>
        <taxon>Eukaryota</taxon>
        <taxon>Viridiplantae</taxon>
        <taxon>Streptophyta</taxon>
        <taxon>Embryophyta</taxon>
        <taxon>Tracheophyta</taxon>
        <taxon>Spermatophyta</taxon>
        <taxon>Magnoliopsida</taxon>
        <taxon>eudicotyledons</taxon>
        <taxon>Gunneridae</taxon>
        <taxon>Pentapetalae</taxon>
        <taxon>rosids</taxon>
        <taxon>malvids</taxon>
        <taxon>Malvales</taxon>
        <taxon>Malvaceae</taxon>
        <taxon>Grewioideae</taxon>
        <taxon>Apeibeae</taxon>
        <taxon>Corchorus</taxon>
    </lineage>
</organism>
<feature type="signal peptide" evidence="1">
    <location>
        <begin position="1"/>
        <end position="22"/>
    </location>
</feature>
<evidence type="ECO:0000313" key="3">
    <source>
        <dbReference type="Proteomes" id="UP000187203"/>
    </source>
</evidence>
<accession>A0A1R3J6P3</accession>
<evidence type="ECO:0000313" key="2">
    <source>
        <dbReference type="EMBL" id="OMO90535.1"/>
    </source>
</evidence>
<dbReference type="Proteomes" id="UP000187203">
    <property type="component" value="Unassembled WGS sequence"/>
</dbReference>
<comment type="caution">
    <text evidence="2">The sequence shown here is derived from an EMBL/GenBank/DDBJ whole genome shotgun (WGS) entry which is preliminary data.</text>
</comment>
<proteinExistence type="predicted"/>
<dbReference type="EMBL" id="AWUE01016545">
    <property type="protein sequence ID" value="OMO90535.1"/>
    <property type="molecule type" value="Genomic_DNA"/>
</dbReference>
<gene>
    <name evidence="2" type="ORF">COLO4_19080</name>
</gene>
<name>A0A1R3J6P3_9ROSI</name>
<sequence>MTRSSVACCIFVVLLLAPMISSSKEEDERCRMRMDLEYPGTCGMRT</sequence>
<evidence type="ECO:0000256" key="1">
    <source>
        <dbReference type="SAM" id="SignalP"/>
    </source>
</evidence>
<dbReference type="AlphaFoldDB" id="A0A1R3J6P3"/>